<evidence type="ECO:0000256" key="2">
    <source>
        <dbReference type="ARBA" id="ARBA00023315"/>
    </source>
</evidence>
<evidence type="ECO:0000313" key="4">
    <source>
        <dbReference type="Proteomes" id="UP000237749"/>
    </source>
</evidence>
<dbReference type="OrthoDB" id="9799096at2"/>
<accession>A0A2S6HLV7</accession>
<dbReference type="GO" id="GO:0016747">
    <property type="term" value="F:acyltransferase activity, transferring groups other than amino-acyl groups"/>
    <property type="evidence" value="ECO:0007669"/>
    <property type="project" value="InterPro"/>
</dbReference>
<proteinExistence type="predicted"/>
<dbReference type="SUPFAM" id="SSF55729">
    <property type="entry name" value="Acyl-CoA N-acyltransferases (Nat)"/>
    <property type="match status" value="1"/>
</dbReference>
<reference evidence="3 4" key="1">
    <citation type="submission" date="2018-02" db="EMBL/GenBank/DDBJ databases">
        <title>Genomic Encyclopedia of Archaeal and Bacterial Type Strains, Phase II (KMG-II): from individual species to whole genera.</title>
        <authorList>
            <person name="Goeker M."/>
        </authorList>
    </citation>
    <scope>NUCLEOTIDE SEQUENCE [LARGE SCALE GENOMIC DNA]</scope>
    <source>
        <strain evidence="3 4">DSM 3808</strain>
    </source>
</reference>
<keyword evidence="2" id="KW-0012">Acyltransferase</keyword>
<dbReference type="Pfam" id="PF00583">
    <property type="entry name" value="Acetyltransf_1"/>
    <property type="match status" value="1"/>
</dbReference>
<dbReference type="RefSeq" id="WP_104439200.1">
    <property type="nucleotide sequence ID" value="NZ_PTJA01000015.1"/>
</dbReference>
<protein>
    <submittedName>
        <fullName evidence="3">Phosphinothricin acetyltransferase</fullName>
    </submittedName>
</protein>
<dbReference type="InterPro" id="IPR000182">
    <property type="entry name" value="GNAT_dom"/>
</dbReference>
<gene>
    <name evidence="3" type="ORF">BXY41_115143</name>
</gene>
<comment type="caution">
    <text evidence="3">The sequence shown here is derived from an EMBL/GenBank/DDBJ whole genome shotgun (WGS) entry which is preliminary data.</text>
</comment>
<evidence type="ECO:0000256" key="1">
    <source>
        <dbReference type="ARBA" id="ARBA00022679"/>
    </source>
</evidence>
<name>A0A2S6HLV7_9FIRM</name>
<keyword evidence="4" id="KW-1185">Reference proteome</keyword>
<dbReference type="EMBL" id="PTJA01000015">
    <property type="protein sequence ID" value="PPK78468.1"/>
    <property type="molecule type" value="Genomic_DNA"/>
</dbReference>
<dbReference type="Proteomes" id="UP000237749">
    <property type="component" value="Unassembled WGS sequence"/>
</dbReference>
<dbReference type="Gene3D" id="3.40.630.30">
    <property type="match status" value="1"/>
</dbReference>
<dbReference type="InterPro" id="IPR016181">
    <property type="entry name" value="Acyl_CoA_acyltransferase"/>
</dbReference>
<dbReference type="PROSITE" id="PS51186">
    <property type="entry name" value="GNAT"/>
    <property type="match status" value="1"/>
</dbReference>
<dbReference type="AlphaFoldDB" id="A0A2S6HLV7"/>
<dbReference type="PANTHER" id="PTHR43072">
    <property type="entry name" value="N-ACETYLTRANSFERASE"/>
    <property type="match status" value="1"/>
</dbReference>
<dbReference type="PANTHER" id="PTHR43072:SF23">
    <property type="entry name" value="UPF0039 PROTEIN C11D3.02C"/>
    <property type="match status" value="1"/>
</dbReference>
<keyword evidence="1 3" id="KW-0808">Transferase</keyword>
<organism evidence="3 4">
    <name type="scientific">Lacrimispora xylanisolvens</name>
    <dbReference type="NCBI Taxonomy" id="384636"/>
    <lineage>
        <taxon>Bacteria</taxon>
        <taxon>Bacillati</taxon>
        <taxon>Bacillota</taxon>
        <taxon>Clostridia</taxon>
        <taxon>Lachnospirales</taxon>
        <taxon>Lachnospiraceae</taxon>
        <taxon>Lacrimispora</taxon>
    </lineage>
</organism>
<sequence length="163" mass="18741">MNIRTAEEKDMQQLLDIYNYEAEHGFATFDFTPKTMEERMVWFREHNVKNHPLIVAEEDGKAVGYASLSAYRPKEAYKETVELSIYVDKDYRRRGIAGKLAVAILDMAREREDIHTVVSVITGGNDASMKLHEQLGFVHCGTIREVGKKFGKILDIENYQIIL</sequence>
<evidence type="ECO:0000313" key="3">
    <source>
        <dbReference type="EMBL" id="PPK78468.1"/>
    </source>
</evidence>
<dbReference type="CDD" id="cd04301">
    <property type="entry name" value="NAT_SF"/>
    <property type="match status" value="1"/>
</dbReference>